<dbReference type="CDD" id="cd00093">
    <property type="entry name" value="HTH_XRE"/>
    <property type="match status" value="1"/>
</dbReference>
<dbReference type="InterPro" id="IPR001387">
    <property type="entry name" value="Cro/C1-type_HTH"/>
</dbReference>
<feature type="compositionally biased region" description="Acidic residues" evidence="2">
    <location>
        <begin position="79"/>
        <end position="113"/>
    </location>
</feature>
<dbReference type="PANTHER" id="PTHR46558:SF13">
    <property type="entry name" value="HTH-TYPE TRANSCRIPTIONAL REGULATOR IMMR"/>
    <property type="match status" value="1"/>
</dbReference>
<feature type="transmembrane region" description="Helical" evidence="3">
    <location>
        <begin position="237"/>
        <end position="257"/>
    </location>
</feature>
<evidence type="ECO:0000256" key="2">
    <source>
        <dbReference type="SAM" id="MobiDB-lite"/>
    </source>
</evidence>
<keyword evidence="3" id="KW-0812">Transmembrane</keyword>
<dbReference type="InterPro" id="IPR010982">
    <property type="entry name" value="Lambda_DNA-bd_dom_sf"/>
</dbReference>
<proteinExistence type="predicted"/>
<accession>A0ABT6ZJR7</accession>
<dbReference type="EMBL" id="JASJEX010000002">
    <property type="protein sequence ID" value="MDJ1129306.1"/>
    <property type="molecule type" value="Genomic_DNA"/>
</dbReference>
<evidence type="ECO:0000256" key="3">
    <source>
        <dbReference type="SAM" id="Phobius"/>
    </source>
</evidence>
<dbReference type="PANTHER" id="PTHR46558">
    <property type="entry name" value="TRACRIPTIONAL REGULATORY PROTEIN-RELATED-RELATED"/>
    <property type="match status" value="1"/>
</dbReference>
<feature type="domain" description="HTH cro/C1-type" evidence="4">
    <location>
        <begin position="9"/>
        <end position="63"/>
    </location>
</feature>
<organism evidence="5 6">
    <name type="scientific">Kribbibacterium absianum</name>
    <dbReference type="NCBI Taxonomy" id="3044210"/>
    <lineage>
        <taxon>Bacteria</taxon>
        <taxon>Bacillati</taxon>
        <taxon>Actinomycetota</taxon>
        <taxon>Coriobacteriia</taxon>
        <taxon>Coriobacteriales</taxon>
        <taxon>Kribbibacteriaceae</taxon>
        <taxon>Kribbibacterium</taxon>
    </lineage>
</organism>
<name>A0ABT6ZJR7_9ACTN</name>
<evidence type="ECO:0000259" key="4">
    <source>
        <dbReference type="PROSITE" id="PS50943"/>
    </source>
</evidence>
<comment type="caution">
    <text evidence="5">The sequence shown here is derived from an EMBL/GenBank/DDBJ whole genome shotgun (WGS) entry which is preliminary data.</text>
</comment>
<keyword evidence="3" id="KW-1133">Transmembrane helix</keyword>
<dbReference type="Pfam" id="PF01381">
    <property type="entry name" value="HTH_3"/>
    <property type="match status" value="1"/>
</dbReference>
<gene>
    <name evidence="5" type="ORF">QJ043_04330</name>
</gene>
<feature type="transmembrane region" description="Helical" evidence="3">
    <location>
        <begin position="293"/>
        <end position="312"/>
    </location>
</feature>
<dbReference type="Gene3D" id="1.10.260.40">
    <property type="entry name" value="lambda repressor-like DNA-binding domains"/>
    <property type="match status" value="1"/>
</dbReference>
<reference evidence="5" key="1">
    <citation type="submission" date="2023-05" db="EMBL/GenBank/DDBJ databases">
        <title>[olsenella] sp. nov., isolated from a pig farm feces dump.</title>
        <authorList>
            <person name="Chang Y.-H."/>
        </authorList>
    </citation>
    <scope>NUCLEOTIDE SEQUENCE</scope>
    <source>
        <strain evidence="5">YH-ols2217</strain>
    </source>
</reference>
<evidence type="ECO:0000256" key="1">
    <source>
        <dbReference type="ARBA" id="ARBA00023125"/>
    </source>
</evidence>
<dbReference type="Proteomes" id="UP001431693">
    <property type="component" value="Unassembled WGS sequence"/>
</dbReference>
<dbReference type="SMART" id="SM00530">
    <property type="entry name" value="HTH_XRE"/>
    <property type="match status" value="1"/>
</dbReference>
<protein>
    <submittedName>
        <fullName evidence="5">Helix-turn-helix transcriptional regulator</fullName>
    </submittedName>
</protein>
<dbReference type="PROSITE" id="PS50943">
    <property type="entry name" value="HTH_CROC1"/>
    <property type="match status" value="1"/>
</dbReference>
<dbReference type="RefSeq" id="WP_283713616.1">
    <property type="nucleotide sequence ID" value="NZ_JASJEW010000005.1"/>
</dbReference>
<keyword evidence="3" id="KW-0472">Membrane</keyword>
<feature type="region of interest" description="Disordered" evidence="2">
    <location>
        <begin position="71"/>
        <end position="144"/>
    </location>
</feature>
<sequence>MNVAIADRLANLRKEHGYTQEQLAERLGVSRQAVSKWERTESSPDTDNLIALAALYGVTLDELIYGREADGGAQVAQPEEAEQPEPEEVEQPEPEEGAECPASEEEPVPEEAAECPAAEQPAPEDAEQPSEGAPDAGASSRDSVRCSLSDGITVDAADAKVHVGWDGVFVHDIASGDTVNVGPGGVHVDAQSAEHTVRTGDDGEVWIDGVRYENWGEAHKAWERDYGGTYRSPVSRFPMAGLALVAYLLVGFLGGFWVQGLALLAVLPAWGAFCGLCDAVGGGKSSKKIKDETCGMAFWCGLSSFLAIGFLTGVWHPTWMLVVAGVAGSLIIDAVWRG</sequence>
<keyword evidence="1" id="KW-0238">DNA-binding</keyword>
<feature type="transmembrane region" description="Helical" evidence="3">
    <location>
        <begin position="263"/>
        <end position="281"/>
    </location>
</feature>
<evidence type="ECO:0000313" key="5">
    <source>
        <dbReference type="EMBL" id="MDJ1129306.1"/>
    </source>
</evidence>
<dbReference type="SUPFAM" id="SSF47413">
    <property type="entry name" value="lambda repressor-like DNA-binding domains"/>
    <property type="match status" value="1"/>
</dbReference>
<keyword evidence="6" id="KW-1185">Reference proteome</keyword>
<feature type="transmembrane region" description="Helical" evidence="3">
    <location>
        <begin position="318"/>
        <end position="336"/>
    </location>
</feature>
<evidence type="ECO:0000313" key="6">
    <source>
        <dbReference type="Proteomes" id="UP001431693"/>
    </source>
</evidence>